<dbReference type="Pfam" id="PF11218">
    <property type="entry name" value="DUF3011"/>
    <property type="match status" value="2"/>
</dbReference>
<reference evidence="1 2" key="1">
    <citation type="submission" date="2024-07" db="EMBL/GenBank/DDBJ databases">
        <title>Luteimonas salilacus sp. nov., isolated from the shore soil of Salt Lake in Tibet of China.</title>
        <authorList>
            <person name="Zhang X."/>
            <person name="Li A."/>
        </authorList>
    </citation>
    <scope>NUCLEOTIDE SEQUENCE [LARGE SCALE GENOMIC DNA]</scope>
    <source>
        <strain evidence="1 2">B3-2-R+30</strain>
    </source>
</reference>
<evidence type="ECO:0000313" key="1">
    <source>
        <dbReference type="EMBL" id="MEZ0473658.1"/>
    </source>
</evidence>
<gene>
    <name evidence="1" type="ORF">AB6713_03370</name>
</gene>
<keyword evidence="2" id="KW-1185">Reference proteome</keyword>
<comment type="caution">
    <text evidence="1">The sequence shown here is derived from an EMBL/GenBank/DDBJ whole genome shotgun (WGS) entry which is preliminary data.</text>
</comment>
<dbReference type="Proteomes" id="UP001566331">
    <property type="component" value="Unassembled WGS sequence"/>
</dbReference>
<name>A0ABV4HN85_9GAMM</name>
<dbReference type="InterPro" id="IPR021381">
    <property type="entry name" value="DUF3011"/>
</dbReference>
<accession>A0ABV4HN85</accession>
<organism evidence="1 2">
    <name type="scientific">Luteimonas salinilitoris</name>
    <dbReference type="NCBI Taxonomy" id="3237697"/>
    <lineage>
        <taxon>Bacteria</taxon>
        <taxon>Pseudomonadati</taxon>
        <taxon>Pseudomonadota</taxon>
        <taxon>Gammaproteobacteria</taxon>
        <taxon>Lysobacterales</taxon>
        <taxon>Lysobacteraceae</taxon>
        <taxon>Luteimonas</taxon>
    </lineage>
</organism>
<dbReference type="RefSeq" id="WP_370562991.1">
    <property type="nucleotide sequence ID" value="NZ_JBFWIB010000002.1"/>
</dbReference>
<proteinExistence type="predicted"/>
<sequence length="188" mass="20122">MNSSLRIATLALALGGTGCMAYGGGYYGGHGGGYGSPGYGQDPGYGQGGTLRCESRDNRRHYCPADTRGGVRIGRQLSSAQCIQGSSWGYDRRGVWVSQGCRAEFVFGAGGSYPGRPGRPGHGSGDGGQIVRCESKNNRHRRCNAAVGRDVQLVRQLSGTRCVQRQNWGWDRGGIWVDGGCRAEFRVR</sequence>
<dbReference type="PROSITE" id="PS51257">
    <property type="entry name" value="PROKAR_LIPOPROTEIN"/>
    <property type="match status" value="1"/>
</dbReference>
<dbReference type="EMBL" id="JBFWIC010000003">
    <property type="protein sequence ID" value="MEZ0473658.1"/>
    <property type="molecule type" value="Genomic_DNA"/>
</dbReference>
<protein>
    <submittedName>
        <fullName evidence="1">DUF3011 domain-containing protein</fullName>
    </submittedName>
</protein>
<evidence type="ECO:0000313" key="2">
    <source>
        <dbReference type="Proteomes" id="UP001566331"/>
    </source>
</evidence>